<sequence>MFYAKHRSRRKKMKFVKGIAMLLCLVTIFTSVWVGNLGIGAEDGDRSETVKITVNYVYKSNNAMVAQPYTAQIEKGASFKKTLEVPKLFNYSIPNDEAIGLDTDSIVLTKDEATGKYSLAFDLQSVDKNIDVTLYYVAGTAKYTVYHYYQNLENDKYTLDPKIVELTGDIDAYTEAVANSREGFRCEDVPQYVIAADGSTSVEIYYKRLLYTVTFDVNGGIDGPEPIYAKYGTVIEAKDIKEPKRKGYTFLGWAPELKNSLTVTENITYIAQWQAEKGQADYTIVLWGQNANDDEYSYLSSHEAWGNVGNQVTWNDNPLINHVHTDECGSNYCKLEEHTHRDGCGYACSHAPGHVLRPDCFGLAVDLAAVDPNNGYGDNDARTHFEDECDNKNWRNNYTCKGLKQYLKNGSVCQYKNGTSNDILGFNVTYEYYYFFYLNGKYYEISEEQYNSLKSNTGKSVVHGNDTYYVYEGKNVDCTHTHIGTCYSCGKTEHKHSKHCCGITDTAEKHMQELHPGSNLWEYDHSDTVTVSADGMTVLNVYFTRKVFKLQFRKRNSNNNDFGTIEARWGKNIESEYKEIVKKAGSSFWSENKYAEGPYTNYIGVMPQRDITYYRHEPSGSGTNTMTYYGEDLNGDYQIIFTINFKGTGYYVTDEDRYQFEGYTFDHGAANGANCNGAKFYYKRNSYALEFYSANTNTPDRTETPKFQETLGRYYYRPVEKPDTVEPDAVFVGWYLNPECTGEEYDISAHTMPANNIALYAKWVNGLYTVRTYTDDTLVTPYTYEGYSGVQGNIEKYTLATAPTDPKKDGCVFVGWFYKDGEAEKPFSFTMPITRDYDLYPKFDDQVSIEYTVHYYKTGTTDKVADDKVNTVKIGTTVTEKAKMGTELNLLSEVMQKKYYPAKTSTSEVIKVVGQEIIFYYTEAASVKYTVYYQDANGKNLKDPVTKTTEYSTVTEPYLPIDGYAPHQFSITKDMSADPKQNKIVFIYYPTLTTLNIRKTGFDAADAGTTFIFRIKGTDENTKNIDLRVTIHGYVSGGDVPNVTVADLPVGSYTVTEESDWSWRYQPTNGEQPITLDPDGAKNVLTFENERKDGQWLSGDAYNNNLYKPDSN</sequence>
<proteinExistence type="predicted"/>
<dbReference type="Proteomes" id="UP000017938">
    <property type="component" value="Unassembled WGS sequence"/>
</dbReference>
<dbReference type="EMBL" id="CBFW010000009">
    <property type="protein sequence ID" value="CDC69631.1"/>
    <property type="molecule type" value="Genomic_DNA"/>
</dbReference>
<comment type="subcellular location">
    <subcellularLocation>
        <location evidence="1">Cell envelope</location>
    </subcellularLocation>
</comment>
<dbReference type="AlphaFoldDB" id="R6TP14"/>
<gene>
    <name evidence="2" type="ORF">BN580_00576</name>
</gene>
<dbReference type="STRING" id="1263015.BN580_00576"/>
<evidence type="ECO:0008006" key="4">
    <source>
        <dbReference type="Google" id="ProtNLM"/>
    </source>
</evidence>
<evidence type="ECO:0000313" key="3">
    <source>
        <dbReference type="Proteomes" id="UP000017938"/>
    </source>
</evidence>
<dbReference type="InterPro" id="IPR013378">
    <property type="entry name" value="InlB-like_B-rpt"/>
</dbReference>
<accession>R6TP14</accession>
<protein>
    <recommendedName>
        <fullName evidence="4">Repeat protein</fullName>
    </recommendedName>
</protein>
<dbReference type="Pfam" id="PF09479">
    <property type="entry name" value="Flg_new"/>
    <property type="match status" value="3"/>
</dbReference>
<dbReference type="Gene3D" id="2.60.40.4270">
    <property type="entry name" value="Listeria-Bacteroides repeat domain"/>
    <property type="match status" value="3"/>
</dbReference>
<evidence type="ECO:0000313" key="2">
    <source>
        <dbReference type="EMBL" id="CDC69631.1"/>
    </source>
</evidence>
<evidence type="ECO:0000256" key="1">
    <source>
        <dbReference type="ARBA" id="ARBA00004196"/>
    </source>
</evidence>
<name>R6TP14_9BACT</name>
<organism evidence="2 3">
    <name type="scientific">Candidatus Colimorpha enterica</name>
    <dbReference type="NCBI Taxonomy" id="3083063"/>
    <lineage>
        <taxon>Bacteria</taxon>
        <taxon>Pseudomonadati</taxon>
        <taxon>Bacteroidota</taxon>
        <taxon>Bacteroidia</taxon>
        <taxon>Bacteroidales</taxon>
        <taxon>Candidatus Colimorpha</taxon>
    </lineage>
</organism>
<comment type="caution">
    <text evidence="2">The sequence shown here is derived from an EMBL/GenBank/DDBJ whole genome shotgun (WGS) entry which is preliminary data.</text>
</comment>
<dbReference type="GO" id="GO:0030313">
    <property type="term" value="C:cell envelope"/>
    <property type="evidence" value="ECO:0007669"/>
    <property type="project" value="UniProtKB-SubCell"/>
</dbReference>
<dbReference type="InterPro" id="IPR042229">
    <property type="entry name" value="Listeria/Bacterioides_rpt_sf"/>
</dbReference>
<reference evidence="2" key="1">
    <citation type="submission" date="2012-11" db="EMBL/GenBank/DDBJ databases">
        <title>Dependencies among metagenomic species, viruses, plasmids and units of genetic variation.</title>
        <authorList>
            <person name="Nielsen H.B."/>
            <person name="Almeida M."/>
            <person name="Juncker A.S."/>
            <person name="Rasmussen S."/>
            <person name="Li J."/>
            <person name="Sunagawa S."/>
            <person name="Plichta D."/>
            <person name="Gautier L."/>
            <person name="Le Chatelier E."/>
            <person name="Peletier E."/>
            <person name="Bonde I."/>
            <person name="Nielsen T."/>
            <person name="Manichanh C."/>
            <person name="Arumugam M."/>
            <person name="Batto J."/>
            <person name="Santos M.B.Q.D."/>
            <person name="Blom N."/>
            <person name="Borruel N."/>
            <person name="Burgdorf K.S."/>
            <person name="Boumezbeur F."/>
            <person name="Casellas F."/>
            <person name="Dore J."/>
            <person name="Guarner F."/>
            <person name="Hansen T."/>
            <person name="Hildebrand F."/>
            <person name="Kaas R.S."/>
            <person name="Kennedy S."/>
            <person name="Kristiansen K."/>
            <person name="Kultima J.R."/>
            <person name="Leonard P."/>
            <person name="Levenez F."/>
            <person name="Lund O."/>
            <person name="Moumen B."/>
            <person name="Le Paslier D."/>
            <person name="Pons N."/>
            <person name="Pedersen O."/>
            <person name="Prifti E."/>
            <person name="Qin J."/>
            <person name="Raes J."/>
            <person name="Tap J."/>
            <person name="Tims S."/>
            <person name="Ussery D.W."/>
            <person name="Yamada T."/>
            <person name="MetaHit consortium"/>
            <person name="Renault P."/>
            <person name="Sicheritz-Ponten T."/>
            <person name="Bork P."/>
            <person name="Wang J."/>
            <person name="Brunak S."/>
            <person name="Ehrlich S.D."/>
        </authorList>
    </citation>
    <scope>NUCLEOTIDE SEQUENCE [LARGE SCALE GENOMIC DNA]</scope>
</reference>